<keyword evidence="1" id="KW-0812">Transmembrane</keyword>
<dbReference type="Proteomes" id="UP000315700">
    <property type="component" value="Chromosome"/>
</dbReference>
<feature type="transmembrane region" description="Helical" evidence="1">
    <location>
        <begin position="65"/>
        <end position="85"/>
    </location>
</feature>
<evidence type="ECO:0000313" key="2">
    <source>
        <dbReference type="EMBL" id="QDT56913.1"/>
    </source>
</evidence>
<feature type="transmembrane region" description="Helical" evidence="1">
    <location>
        <begin position="426"/>
        <end position="446"/>
    </location>
</feature>
<sequence>MGWRSFFRLPETPLLIKELSELANRRRTYIFRFVYATLLFAAGLVILFSRGGQRGDMMPNVGRELFLQLVFIQQVAILLLVPSMAASALTQEKERETLALLLLTTISPYEIVLQKFLSRVVTALSYVMLSFPLLAVAYAYGGVPMVMLGATCAILVVTVIYHAAFSIMCSSYFRTTVEALIAVYVLQAPISLIAHGYVPSLVVDANGGPAVQSIPAMISFVCVSLFLSLIYLVMATEVLHRRAFVPPRNVLLQLFQALDRIFNEWNTVTGGVVLIRDGDPLPVDRPVAWRETAKKSLGTFRYLVRVLVVIEVPILFVSQLVNIDMIRGHHAMTVLYYTLWVASAAMLALHAGNVIAAERSRQTLDVLLATPLSGEELVLQKLAGVRRLLMVLLIPFVTIILFENWFRDYGWLFDENGFELWYLAESLLVVLALGKFAMWLVFWIGLKTRSTLSAVFLSLGALAAICLVPQFLSMAAPTFTSGRATRIVTAILAMNPATLVQLVEAIPTDDFRARHGLTPELFPWMFGAAIVGYFVLGVAIRKICLRNADRLLGRSWGEGVDDSAEVASAGLDADALRRLEHPGQLAAGVAGG</sequence>
<feature type="transmembrane region" description="Helical" evidence="1">
    <location>
        <begin position="388"/>
        <end position="406"/>
    </location>
</feature>
<organism evidence="2 3">
    <name type="scientific">Caulifigura coniformis</name>
    <dbReference type="NCBI Taxonomy" id="2527983"/>
    <lineage>
        <taxon>Bacteria</taxon>
        <taxon>Pseudomonadati</taxon>
        <taxon>Planctomycetota</taxon>
        <taxon>Planctomycetia</taxon>
        <taxon>Planctomycetales</taxon>
        <taxon>Planctomycetaceae</taxon>
        <taxon>Caulifigura</taxon>
    </lineage>
</organism>
<feature type="transmembrane region" description="Helical" evidence="1">
    <location>
        <begin position="302"/>
        <end position="322"/>
    </location>
</feature>
<reference evidence="2 3" key="1">
    <citation type="submission" date="2019-02" db="EMBL/GenBank/DDBJ databases">
        <title>Deep-cultivation of Planctomycetes and their phenomic and genomic characterization uncovers novel biology.</title>
        <authorList>
            <person name="Wiegand S."/>
            <person name="Jogler M."/>
            <person name="Boedeker C."/>
            <person name="Pinto D."/>
            <person name="Vollmers J."/>
            <person name="Rivas-Marin E."/>
            <person name="Kohn T."/>
            <person name="Peeters S.H."/>
            <person name="Heuer A."/>
            <person name="Rast P."/>
            <person name="Oberbeckmann S."/>
            <person name="Bunk B."/>
            <person name="Jeske O."/>
            <person name="Meyerdierks A."/>
            <person name="Storesund J.E."/>
            <person name="Kallscheuer N."/>
            <person name="Luecker S."/>
            <person name="Lage O.M."/>
            <person name="Pohl T."/>
            <person name="Merkel B.J."/>
            <person name="Hornburger P."/>
            <person name="Mueller R.-W."/>
            <person name="Bruemmer F."/>
            <person name="Labrenz M."/>
            <person name="Spormann A.M."/>
            <person name="Op den Camp H."/>
            <person name="Overmann J."/>
            <person name="Amann R."/>
            <person name="Jetten M.S.M."/>
            <person name="Mascher T."/>
            <person name="Medema M.H."/>
            <person name="Devos D.P."/>
            <person name="Kaster A.-K."/>
            <person name="Ovreas L."/>
            <person name="Rohde M."/>
            <person name="Galperin M.Y."/>
            <person name="Jogler C."/>
        </authorList>
    </citation>
    <scope>NUCLEOTIDE SEQUENCE [LARGE SCALE GENOMIC DNA]</scope>
    <source>
        <strain evidence="2 3">Pan44</strain>
    </source>
</reference>
<keyword evidence="1" id="KW-0472">Membrane</keyword>
<dbReference type="EMBL" id="CP036271">
    <property type="protein sequence ID" value="QDT56913.1"/>
    <property type="molecule type" value="Genomic_DNA"/>
</dbReference>
<accession>A0A517SLB4</accession>
<dbReference type="OrthoDB" id="214082at2"/>
<dbReference type="GO" id="GO:0140359">
    <property type="term" value="F:ABC-type transporter activity"/>
    <property type="evidence" value="ECO:0007669"/>
    <property type="project" value="InterPro"/>
</dbReference>
<feature type="transmembrane region" description="Helical" evidence="1">
    <location>
        <begin position="334"/>
        <end position="356"/>
    </location>
</feature>
<dbReference type="Pfam" id="PF12679">
    <property type="entry name" value="ABC2_membrane_2"/>
    <property type="match status" value="1"/>
</dbReference>
<feature type="transmembrane region" description="Helical" evidence="1">
    <location>
        <begin position="210"/>
        <end position="234"/>
    </location>
</feature>
<evidence type="ECO:0000313" key="3">
    <source>
        <dbReference type="Proteomes" id="UP000315700"/>
    </source>
</evidence>
<feature type="transmembrane region" description="Helical" evidence="1">
    <location>
        <begin position="120"/>
        <end position="140"/>
    </location>
</feature>
<feature type="transmembrane region" description="Helical" evidence="1">
    <location>
        <begin position="521"/>
        <end position="540"/>
    </location>
</feature>
<dbReference type="PANTHER" id="PTHR43471:SF12">
    <property type="entry name" value="HYPOTHETICAL MEMBRANE PROTEIN, CONSERVED"/>
    <property type="match status" value="1"/>
</dbReference>
<feature type="transmembrane region" description="Helical" evidence="1">
    <location>
        <begin position="179"/>
        <end position="198"/>
    </location>
</feature>
<dbReference type="RefSeq" id="WP_145034321.1">
    <property type="nucleotide sequence ID" value="NZ_CP036271.1"/>
</dbReference>
<keyword evidence="3" id="KW-1185">Reference proteome</keyword>
<gene>
    <name evidence="2" type="ORF">Pan44_49750</name>
</gene>
<dbReference type="PANTHER" id="PTHR43471">
    <property type="entry name" value="ABC TRANSPORTER PERMEASE"/>
    <property type="match status" value="1"/>
</dbReference>
<keyword evidence="1" id="KW-1133">Transmembrane helix</keyword>
<feature type="transmembrane region" description="Helical" evidence="1">
    <location>
        <begin position="146"/>
        <end position="167"/>
    </location>
</feature>
<dbReference type="GO" id="GO:0005886">
    <property type="term" value="C:plasma membrane"/>
    <property type="evidence" value="ECO:0007669"/>
    <property type="project" value="UniProtKB-SubCell"/>
</dbReference>
<feature type="transmembrane region" description="Helical" evidence="1">
    <location>
        <begin position="29"/>
        <end position="49"/>
    </location>
</feature>
<dbReference type="InParanoid" id="A0A517SLB4"/>
<dbReference type="KEGG" id="ccos:Pan44_49750"/>
<name>A0A517SLB4_9PLAN</name>
<protein>
    <submittedName>
        <fullName evidence="2">ABC-2 family transporter protein</fullName>
    </submittedName>
</protein>
<feature type="transmembrane region" description="Helical" evidence="1">
    <location>
        <begin position="453"/>
        <end position="472"/>
    </location>
</feature>
<proteinExistence type="predicted"/>
<evidence type="ECO:0000256" key="1">
    <source>
        <dbReference type="SAM" id="Phobius"/>
    </source>
</evidence>
<dbReference type="AlphaFoldDB" id="A0A517SLB4"/>